<comment type="caution">
    <text evidence="1">The sequence shown here is derived from an EMBL/GenBank/DDBJ whole genome shotgun (WGS) entry which is preliminary data.</text>
</comment>
<reference evidence="1 2" key="1">
    <citation type="submission" date="2021-06" db="EMBL/GenBank/DDBJ databases">
        <authorList>
            <person name="Kallberg Y."/>
            <person name="Tangrot J."/>
            <person name="Rosling A."/>
        </authorList>
    </citation>
    <scope>NUCLEOTIDE SEQUENCE [LARGE SCALE GENOMIC DNA]</scope>
    <source>
        <strain evidence="1 2">120-4 pot B 10/14</strain>
    </source>
</reference>
<name>A0ABN7X1A1_GIGMA</name>
<gene>
    <name evidence="1" type="ORF">GMARGA_LOCUS37720</name>
</gene>
<proteinExistence type="predicted"/>
<evidence type="ECO:0000313" key="1">
    <source>
        <dbReference type="EMBL" id="CAG8845584.1"/>
    </source>
</evidence>
<dbReference type="Proteomes" id="UP000789901">
    <property type="component" value="Unassembled WGS sequence"/>
</dbReference>
<keyword evidence="2" id="KW-1185">Reference proteome</keyword>
<accession>A0ABN7X1A1</accession>
<organism evidence="1 2">
    <name type="scientific">Gigaspora margarita</name>
    <dbReference type="NCBI Taxonomy" id="4874"/>
    <lineage>
        <taxon>Eukaryota</taxon>
        <taxon>Fungi</taxon>
        <taxon>Fungi incertae sedis</taxon>
        <taxon>Mucoromycota</taxon>
        <taxon>Glomeromycotina</taxon>
        <taxon>Glomeromycetes</taxon>
        <taxon>Diversisporales</taxon>
        <taxon>Gigasporaceae</taxon>
        <taxon>Gigaspora</taxon>
    </lineage>
</organism>
<evidence type="ECO:0000313" key="2">
    <source>
        <dbReference type="Proteomes" id="UP000789901"/>
    </source>
</evidence>
<sequence length="67" mass="8101">EKYNQVMVFLSDYCISELHNKAKELKKVLRERELWPEMGLRLKKAQELMSQQPDFLVQKEHLEEIIV</sequence>
<dbReference type="EMBL" id="CAJVQB010080146">
    <property type="protein sequence ID" value="CAG8845584.1"/>
    <property type="molecule type" value="Genomic_DNA"/>
</dbReference>
<feature type="non-terminal residue" evidence="1">
    <location>
        <position position="1"/>
    </location>
</feature>
<feature type="non-terminal residue" evidence="1">
    <location>
        <position position="67"/>
    </location>
</feature>
<protein>
    <submittedName>
        <fullName evidence="1">40180_t:CDS:1</fullName>
    </submittedName>
</protein>